<sequence>MAMRKNMFWQGRRALGDEPNKMLGESLWRLWARRTQARLDRDQLWDMVEPYSRPKPLMPLVLLNIAAFYTGVIAAAVTEQLHKERIWAEHPGQAIPIMKPTLYIGPYKVRREDFGEEAPGQ</sequence>
<keyword evidence="1" id="KW-0472">Membrane</keyword>
<name>A0A8T0J804_CERPU</name>
<keyword evidence="1" id="KW-0812">Transmembrane</keyword>
<dbReference type="InterPro" id="IPR037759">
    <property type="entry name" value="At4g29660-like"/>
</dbReference>
<gene>
    <name evidence="2" type="ORF">KC19_1G169200</name>
</gene>
<keyword evidence="1" id="KW-1133">Transmembrane helix</keyword>
<dbReference type="PANTHER" id="PTHR37898">
    <property type="entry name" value="OS05G0540200 PROTEIN"/>
    <property type="match status" value="1"/>
</dbReference>
<dbReference type="PANTHER" id="PTHR37898:SF1">
    <property type="entry name" value="OS05G0540200 PROTEIN"/>
    <property type="match status" value="1"/>
</dbReference>
<evidence type="ECO:0000313" key="3">
    <source>
        <dbReference type="Proteomes" id="UP000822688"/>
    </source>
</evidence>
<comment type="caution">
    <text evidence="2">The sequence shown here is derived from an EMBL/GenBank/DDBJ whole genome shotgun (WGS) entry which is preliminary data.</text>
</comment>
<feature type="transmembrane region" description="Helical" evidence="1">
    <location>
        <begin position="57"/>
        <end position="77"/>
    </location>
</feature>
<proteinExistence type="predicted"/>
<dbReference type="EMBL" id="CM026421">
    <property type="protein sequence ID" value="KAG0591352.1"/>
    <property type="molecule type" value="Genomic_DNA"/>
</dbReference>
<evidence type="ECO:0000313" key="2">
    <source>
        <dbReference type="EMBL" id="KAG0591352.1"/>
    </source>
</evidence>
<reference evidence="2" key="1">
    <citation type="submission" date="2020-06" db="EMBL/GenBank/DDBJ databases">
        <title>WGS assembly of Ceratodon purpureus strain R40.</title>
        <authorList>
            <person name="Carey S.B."/>
            <person name="Jenkins J."/>
            <person name="Shu S."/>
            <person name="Lovell J.T."/>
            <person name="Sreedasyam A."/>
            <person name="Maumus F."/>
            <person name="Tiley G.P."/>
            <person name="Fernandez-Pozo N."/>
            <person name="Barry K."/>
            <person name="Chen C."/>
            <person name="Wang M."/>
            <person name="Lipzen A."/>
            <person name="Daum C."/>
            <person name="Saski C.A."/>
            <person name="Payton A.C."/>
            <person name="Mcbreen J.C."/>
            <person name="Conrad R.E."/>
            <person name="Kollar L.M."/>
            <person name="Olsson S."/>
            <person name="Huttunen S."/>
            <person name="Landis J.B."/>
            <person name="Wickett N.J."/>
            <person name="Johnson M.G."/>
            <person name="Rensing S.A."/>
            <person name="Grimwood J."/>
            <person name="Schmutz J."/>
            <person name="Mcdaniel S.F."/>
        </authorList>
    </citation>
    <scope>NUCLEOTIDE SEQUENCE</scope>
    <source>
        <strain evidence="2">R40</strain>
    </source>
</reference>
<accession>A0A8T0J804</accession>
<keyword evidence="3" id="KW-1185">Reference proteome</keyword>
<evidence type="ECO:0000256" key="1">
    <source>
        <dbReference type="SAM" id="Phobius"/>
    </source>
</evidence>
<protein>
    <submittedName>
        <fullName evidence="2">Uncharacterized protein</fullName>
    </submittedName>
</protein>
<dbReference type="Proteomes" id="UP000822688">
    <property type="component" value="Chromosome 1"/>
</dbReference>
<dbReference type="AlphaFoldDB" id="A0A8T0J804"/>
<organism evidence="2 3">
    <name type="scientific">Ceratodon purpureus</name>
    <name type="common">Fire moss</name>
    <name type="synonym">Dicranum purpureum</name>
    <dbReference type="NCBI Taxonomy" id="3225"/>
    <lineage>
        <taxon>Eukaryota</taxon>
        <taxon>Viridiplantae</taxon>
        <taxon>Streptophyta</taxon>
        <taxon>Embryophyta</taxon>
        <taxon>Bryophyta</taxon>
        <taxon>Bryophytina</taxon>
        <taxon>Bryopsida</taxon>
        <taxon>Dicranidae</taxon>
        <taxon>Pseudoditrichales</taxon>
        <taxon>Ditrichaceae</taxon>
        <taxon>Ceratodon</taxon>
    </lineage>
</organism>